<evidence type="ECO:0000256" key="1">
    <source>
        <dbReference type="ARBA" id="ARBA00022679"/>
    </source>
</evidence>
<name>A0A6M8ML40_9PSED</name>
<sequence>MMEMSDVKLARVTRADIDELLHANRESRDYHGRWVQPFITASGFEEWYSAQTTGASVGLVARDRESDQIVGVTNLSQIFYKGFQNAYLSYWGMVSFAGTGRMSQAVELTTRYAFEELGLHRLEANIQPENVRSIALVKRLGFRKEGFSPKYLQIAGVWCDHERWALLADER</sequence>
<dbReference type="PANTHER" id="PTHR43792:SF8">
    <property type="entry name" value="[RIBOSOMAL PROTEIN US5]-ALANINE N-ACETYLTRANSFERASE"/>
    <property type="match status" value="1"/>
</dbReference>
<keyword evidence="2 5" id="KW-0012">Acyltransferase</keyword>
<keyword evidence="6" id="KW-1185">Reference proteome</keyword>
<dbReference type="InterPro" id="IPR051531">
    <property type="entry name" value="N-acetyltransferase"/>
</dbReference>
<protein>
    <submittedName>
        <fullName evidence="5">Ribosomal N-acetyltransferase YdaF</fullName>
        <ecNumber evidence="5">2.3.1.-</ecNumber>
    </submittedName>
</protein>
<gene>
    <name evidence="5" type="ORF">FX982_00217</name>
</gene>
<evidence type="ECO:0000259" key="4">
    <source>
        <dbReference type="PROSITE" id="PS51186"/>
    </source>
</evidence>
<dbReference type="Proteomes" id="UP000501989">
    <property type="component" value="Chromosome"/>
</dbReference>
<evidence type="ECO:0000313" key="6">
    <source>
        <dbReference type="Proteomes" id="UP000501989"/>
    </source>
</evidence>
<dbReference type="EC" id="2.3.1.-" evidence="5"/>
<feature type="domain" description="N-acetyltransferase" evidence="4">
    <location>
        <begin position="7"/>
        <end position="169"/>
    </location>
</feature>
<comment type="similarity">
    <text evidence="3">Belongs to the acetyltransferase family. RimJ subfamily.</text>
</comment>
<keyword evidence="1 5" id="KW-0808">Transferase</keyword>
<dbReference type="Gene3D" id="3.40.630.30">
    <property type="match status" value="1"/>
</dbReference>
<dbReference type="InterPro" id="IPR000182">
    <property type="entry name" value="GNAT_dom"/>
</dbReference>
<dbReference type="Pfam" id="PF13302">
    <property type="entry name" value="Acetyltransf_3"/>
    <property type="match status" value="1"/>
</dbReference>
<dbReference type="AlphaFoldDB" id="A0A6M8ML40"/>
<dbReference type="RefSeq" id="WP_216843205.1">
    <property type="nucleotide sequence ID" value="NZ_CP053746.1"/>
</dbReference>
<dbReference type="PANTHER" id="PTHR43792">
    <property type="entry name" value="GNAT FAMILY, PUTATIVE (AFU_ORTHOLOGUE AFUA_3G00765)-RELATED-RELATED"/>
    <property type="match status" value="1"/>
</dbReference>
<dbReference type="InterPro" id="IPR016181">
    <property type="entry name" value="Acyl_CoA_acyltransferase"/>
</dbReference>
<dbReference type="GO" id="GO:0008999">
    <property type="term" value="F:protein-N-terminal-alanine acetyltransferase activity"/>
    <property type="evidence" value="ECO:0007669"/>
    <property type="project" value="TreeGrafter"/>
</dbReference>
<proteinExistence type="inferred from homology"/>
<dbReference type="SUPFAM" id="SSF55729">
    <property type="entry name" value="Acyl-CoA N-acyltransferases (Nat)"/>
    <property type="match status" value="1"/>
</dbReference>
<reference evidence="6" key="1">
    <citation type="submission" date="2019-12" db="EMBL/GenBank/DDBJ databases">
        <title>Endophytic bacteria associated with Panax ginseng seedlings.</title>
        <authorList>
            <person name="Park J.M."/>
            <person name="Shin R."/>
            <person name="Jo S.H."/>
        </authorList>
    </citation>
    <scope>NUCLEOTIDE SEQUENCE [LARGE SCALE GENOMIC DNA]</scope>
    <source>
        <strain evidence="6">PgKB30</strain>
    </source>
</reference>
<evidence type="ECO:0000256" key="3">
    <source>
        <dbReference type="ARBA" id="ARBA00038502"/>
    </source>
</evidence>
<organism evidence="5 6">
    <name type="scientific">Pseudomonas graminis</name>
    <dbReference type="NCBI Taxonomy" id="158627"/>
    <lineage>
        <taxon>Bacteria</taxon>
        <taxon>Pseudomonadati</taxon>
        <taxon>Pseudomonadota</taxon>
        <taxon>Gammaproteobacteria</taxon>
        <taxon>Pseudomonadales</taxon>
        <taxon>Pseudomonadaceae</taxon>
        <taxon>Pseudomonas</taxon>
    </lineage>
</organism>
<evidence type="ECO:0000313" key="5">
    <source>
        <dbReference type="EMBL" id="QKF49298.1"/>
    </source>
</evidence>
<dbReference type="KEGG" id="pgg:FX982_00217"/>
<evidence type="ECO:0000256" key="2">
    <source>
        <dbReference type="ARBA" id="ARBA00023315"/>
    </source>
</evidence>
<accession>A0A6M8ML40</accession>
<dbReference type="GO" id="GO:0005737">
    <property type="term" value="C:cytoplasm"/>
    <property type="evidence" value="ECO:0007669"/>
    <property type="project" value="TreeGrafter"/>
</dbReference>
<dbReference type="PROSITE" id="PS51186">
    <property type="entry name" value="GNAT"/>
    <property type="match status" value="1"/>
</dbReference>
<dbReference type="EMBL" id="CP053746">
    <property type="protein sequence ID" value="QKF49298.1"/>
    <property type="molecule type" value="Genomic_DNA"/>
</dbReference>